<dbReference type="CDD" id="cd05688">
    <property type="entry name" value="S1_RPS1_repeat_ec3"/>
    <property type="match status" value="1"/>
</dbReference>
<dbReference type="InterPro" id="IPR050437">
    <property type="entry name" value="Ribos_protein_bS1-like"/>
</dbReference>
<evidence type="ECO:0000259" key="10">
    <source>
        <dbReference type="PROSITE" id="PS50126"/>
    </source>
</evidence>
<dbReference type="SUPFAM" id="SSF50249">
    <property type="entry name" value="Nucleic acid-binding proteins"/>
    <property type="match status" value="6"/>
</dbReference>
<dbReference type="FunFam" id="2.40.50.140:FF:000011">
    <property type="entry name" value="30S ribosomal protein S1"/>
    <property type="match status" value="1"/>
</dbReference>
<dbReference type="PROSITE" id="PS50126">
    <property type="entry name" value="S1"/>
    <property type="match status" value="6"/>
</dbReference>
<evidence type="ECO:0000256" key="4">
    <source>
        <dbReference type="ARBA" id="ARBA00022980"/>
    </source>
</evidence>
<comment type="similarity">
    <text evidence="1">Belongs to the bacterial ribosomal protein bS1 family.</text>
</comment>
<dbReference type="NCBIfam" id="NF004953">
    <property type="entry name" value="PRK06299.1-3"/>
    <property type="match status" value="1"/>
</dbReference>
<feature type="domain" description="S1 motif" evidence="10">
    <location>
        <begin position="275"/>
        <end position="343"/>
    </location>
</feature>
<dbReference type="GO" id="GO:0022627">
    <property type="term" value="C:cytosolic small ribosomal subunit"/>
    <property type="evidence" value="ECO:0007669"/>
    <property type="project" value="TreeGrafter"/>
</dbReference>
<evidence type="ECO:0000256" key="8">
    <source>
        <dbReference type="SAM" id="Coils"/>
    </source>
</evidence>
<gene>
    <name evidence="11" type="ORF">SAMN05216464_10579</name>
</gene>
<dbReference type="Gene3D" id="2.40.50.140">
    <property type="entry name" value="Nucleic acid-binding proteins"/>
    <property type="match status" value="6"/>
</dbReference>
<dbReference type="STRING" id="1391627.SAMN05216464_10579"/>
<evidence type="ECO:0000313" key="11">
    <source>
        <dbReference type="EMBL" id="SDE27992.1"/>
    </source>
</evidence>
<dbReference type="FunFam" id="2.40.50.140:FF:000051">
    <property type="entry name" value="RNA-binding transcriptional accessory protein"/>
    <property type="match status" value="1"/>
</dbReference>
<evidence type="ECO:0000256" key="6">
    <source>
        <dbReference type="ARBA" id="ARBA00035293"/>
    </source>
</evidence>
<dbReference type="FunFam" id="2.40.50.140:FF:000110">
    <property type="entry name" value="30S ribosomal protein S1"/>
    <property type="match status" value="1"/>
</dbReference>
<dbReference type="InterPro" id="IPR003029">
    <property type="entry name" value="S1_domain"/>
</dbReference>
<evidence type="ECO:0000256" key="2">
    <source>
        <dbReference type="ARBA" id="ARBA00022737"/>
    </source>
</evidence>
<feature type="domain" description="S1 motif" evidence="10">
    <location>
        <begin position="447"/>
        <end position="517"/>
    </location>
</feature>
<accession>A0A1G7BM50</accession>
<dbReference type="PANTHER" id="PTHR10724">
    <property type="entry name" value="30S RIBOSOMAL PROTEIN S1"/>
    <property type="match status" value="1"/>
</dbReference>
<feature type="domain" description="S1 motif" evidence="10">
    <location>
        <begin position="188"/>
        <end position="254"/>
    </location>
</feature>
<dbReference type="GO" id="GO:0006412">
    <property type="term" value="P:translation"/>
    <property type="evidence" value="ECO:0007669"/>
    <property type="project" value="TreeGrafter"/>
</dbReference>
<dbReference type="CDD" id="cd04465">
    <property type="entry name" value="S1_RPS1_repeat_ec2_hs2"/>
    <property type="match status" value="1"/>
</dbReference>
<dbReference type="InterPro" id="IPR035104">
    <property type="entry name" value="Ribosomal_protein_S1-like"/>
</dbReference>
<feature type="domain" description="S1 motif" evidence="10">
    <location>
        <begin position="534"/>
        <end position="599"/>
    </location>
</feature>
<evidence type="ECO:0000256" key="9">
    <source>
        <dbReference type="SAM" id="MobiDB-lite"/>
    </source>
</evidence>
<feature type="domain" description="S1 motif" evidence="10">
    <location>
        <begin position="360"/>
        <end position="430"/>
    </location>
</feature>
<feature type="region of interest" description="Disordered" evidence="9">
    <location>
        <begin position="654"/>
        <end position="678"/>
    </location>
</feature>
<evidence type="ECO:0000313" key="12">
    <source>
        <dbReference type="Proteomes" id="UP000199072"/>
    </source>
</evidence>
<keyword evidence="8" id="KW-0175">Coiled coil</keyword>
<keyword evidence="2" id="KW-0677">Repeat</keyword>
<dbReference type="NCBIfam" id="NF004952">
    <property type="entry name" value="PRK06299.1-2"/>
    <property type="match status" value="1"/>
</dbReference>
<dbReference type="EMBL" id="FNAI01000005">
    <property type="protein sequence ID" value="SDE27992.1"/>
    <property type="molecule type" value="Genomic_DNA"/>
</dbReference>
<reference evidence="11 12" key="1">
    <citation type="submission" date="2016-10" db="EMBL/GenBank/DDBJ databases">
        <authorList>
            <person name="de Groot N.N."/>
        </authorList>
    </citation>
    <scope>NUCLEOTIDE SEQUENCE [LARGE SCALE GENOMIC DNA]</scope>
    <source>
        <strain evidence="11 12">47C3B</strain>
    </source>
</reference>
<dbReference type="SMART" id="SM00316">
    <property type="entry name" value="S1"/>
    <property type="match status" value="6"/>
</dbReference>
<dbReference type="PRINTS" id="PR00681">
    <property type="entry name" value="RIBOSOMALS1"/>
</dbReference>
<evidence type="ECO:0000256" key="7">
    <source>
        <dbReference type="ARBA" id="ARBA00035517"/>
    </source>
</evidence>
<evidence type="ECO:0000256" key="3">
    <source>
        <dbReference type="ARBA" id="ARBA00022884"/>
    </source>
</evidence>
<dbReference type="PANTHER" id="PTHR10724:SF7">
    <property type="entry name" value="SMALL RIBOSOMAL SUBUNIT PROTEIN BS1C"/>
    <property type="match status" value="1"/>
</dbReference>
<dbReference type="InterPro" id="IPR012340">
    <property type="entry name" value="NA-bd_OB-fold"/>
</dbReference>
<dbReference type="Proteomes" id="UP000199072">
    <property type="component" value="Unassembled WGS sequence"/>
</dbReference>
<feature type="coiled-coil region" evidence="8">
    <location>
        <begin position="9"/>
        <end position="43"/>
    </location>
</feature>
<organism evidence="11 12">
    <name type="scientific">Mucilaginibacter pineti</name>
    <dbReference type="NCBI Taxonomy" id="1391627"/>
    <lineage>
        <taxon>Bacteria</taxon>
        <taxon>Pseudomonadati</taxon>
        <taxon>Bacteroidota</taxon>
        <taxon>Sphingobacteriia</taxon>
        <taxon>Sphingobacteriales</taxon>
        <taxon>Sphingobacteriaceae</taxon>
        <taxon>Mucilaginibacter</taxon>
    </lineage>
</organism>
<protein>
    <recommendedName>
        <fullName evidence="6">Small ribosomal subunit protein bS1</fullName>
    </recommendedName>
    <alternativeName>
        <fullName evidence="7">30S ribosomal protein S1</fullName>
    </alternativeName>
</protein>
<keyword evidence="5" id="KW-0687">Ribonucleoprotein</keyword>
<keyword evidence="4 11" id="KW-0689">Ribosomal protein</keyword>
<dbReference type="GO" id="GO:0003735">
    <property type="term" value="F:structural constituent of ribosome"/>
    <property type="evidence" value="ECO:0007669"/>
    <property type="project" value="TreeGrafter"/>
</dbReference>
<keyword evidence="3" id="KW-0694">RNA-binding</keyword>
<keyword evidence="12" id="KW-1185">Reference proteome</keyword>
<dbReference type="Pfam" id="PF00575">
    <property type="entry name" value="S1"/>
    <property type="match status" value="6"/>
</dbReference>
<proteinExistence type="inferred from homology"/>
<dbReference type="AlphaFoldDB" id="A0A1G7BM50"/>
<name>A0A1G7BM50_9SPHI</name>
<evidence type="ECO:0000256" key="5">
    <source>
        <dbReference type="ARBA" id="ARBA00023274"/>
    </source>
</evidence>
<feature type="domain" description="S1 motif" evidence="10">
    <location>
        <begin position="107"/>
        <end position="170"/>
    </location>
</feature>
<dbReference type="GO" id="GO:0003729">
    <property type="term" value="F:mRNA binding"/>
    <property type="evidence" value="ECO:0007669"/>
    <property type="project" value="TreeGrafter"/>
</dbReference>
<sequence>MSVPLQSQLTNWEKEINYLMAKKQEAEKELKAKEAELGTVTASGEKETIESEADSISIEEIKSKIAATPSADFDWDADDKKFGNYSDSDREKFEKMYDGTFSSITKGEIITGTVVNVNNKDVVLNVGFKSDGLVSVSEFRDTPDLKIGDTVDVFVESQEDANGQLVLSRKRAKTQKSWERINSALDNDEIITGFVKSRTKGGLIVDIMGVEAFLPGSQIDIKPIRDYDVYVGKTMEFKVVKINHEFKNVVVSHKVLIEDDLENQKTEIVARLEKGQVLEGTVKNITDFGVFIDLGGVDGLLHITDISWGRIEHPREILALDQKINVVVLDFDDEKKRIALGLKQLTPHPWQSLDENIVVGSKVKGRIVTVADYGAFLEIIPGVEGLIHVSEMSWSQNLRNPQEFLKVSDEIEAQVLTLDRDERKMSLGVKQLTPDPWQNAGEKYAIGTQHIATVKNMTNFGVFVELEDGIDGLIHISDLSWSKKVNHPNEFTKVGEKLDVVVLELDIDNRKLSLGHKQLEENPWDTFETIFTIDSIHEGTVIKVTDKGAIVALPYGVEGFAPTKHLVKEDGKSVKAEETAEFKIIEFNKENKRIVISHSRIWEEARADARVQEFENRKKEAKSASNAVKKVKESVEKSTLGDLSVLAQLKEQMEGAENKARKAAPAPAAKAVEPEEEA</sequence>
<evidence type="ECO:0000256" key="1">
    <source>
        <dbReference type="ARBA" id="ARBA00006767"/>
    </source>
</evidence>